<comment type="similarity">
    <text evidence="2 7">Belongs to the ExbD/TolR family.</text>
</comment>
<reference evidence="8 18" key="3">
    <citation type="submission" date="2018-04" db="EMBL/GenBank/DDBJ databases">
        <title>Subsurface microbial communities from deep shales in Ohio and West Virginia, USA.</title>
        <authorList>
            <person name="Wrighton K."/>
        </authorList>
    </citation>
    <scope>NUCLEOTIDE SEQUENCE [LARGE SCALE GENOMIC DNA]</scope>
    <source>
        <strain evidence="14 19">DSMZ 11287</strain>
        <strain evidence="8 18">MSL28</strain>
    </source>
</reference>
<evidence type="ECO:0000313" key="21">
    <source>
        <dbReference type="Proteomes" id="UP000324896"/>
    </source>
</evidence>
<dbReference type="STRING" id="54121.SAMN04515653_107136"/>
<protein>
    <submittedName>
        <fullName evidence="9">Outer membrane transport energization protein ExbD</fullName>
    </submittedName>
</protein>
<keyword evidence="7" id="KW-0813">Transport</keyword>
<dbReference type="RefSeq" id="WP_073155658.1">
    <property type="nucleotide sequence ID" value="NZ_FMYT01000001.1"/>
</dbReference>
<evidence type="ECO:0000256" key="2">
    <source>
        <dbReference type="ARBA" id="ARBA00005811"/>
    </source>
</evidence>
<dbReference type="EMBL" id="FNEH01000001">
    <property type="protein sequence ID" value="SDI02551.1"/>
    <property type="molecule type" value="Genomic_DNA"/>
</dbReference>
<dbReference type="PANTHER" id="PTHR30558:SF3">
    <property type="entry name" value="BIOPOLYMER TRANSPORT PROTEIN EXBD-RELATED"/>
    <property type="match status" value="1"/>
</dbReference>
<dbReference type="Proteomes" id="UP000247389">
    <property type="component" value="Unassembled WGS sequence"/>
</dbReference>
<evidence type="ECO:0000313" key="13">
    <source>
        <dbReference type="EMBL" id="TDS33660.1"/>
    </source>
</evidence>
<dbReference type="AlphaFoldDB" id="A0A1G6I4Y3"/>
<reference evidence="11 16" key="2">
    <citation type="submission" date="2016-10" db="EMBL/GenBank/DDBJ databases">
        <authorList>
            <person name="de Groot N.N."/>
        </authorList>
    </citation>
    <scope>NUCLEOTIDE SEQUENCE [LARGE SCALE GENOMIC DNA]</scope>
    <source>
        <strain evidence="11 16">WG7</strain>
    </source>
</reference>
<evidence type="ECO:0000256" key="7">
    <source>
        <dbReference type="RuleBase" id="RU003879"/>
    </source>
</evidence>
<dbReference type="GO" id="GO:0022857">
    <property type="term" value="F:transmembrane transporter activity"/>
    <property type="evidence" value="ECO:0007669"/>
    <property type="project" value="InterPro"/>
</dbReference>
<dbReference type="Proteomes" id="UP000324896">
    <property type="component" value="Unassembled WGS sequence"/>
</dbReference>
<keyword evidence="17" id="KW-1185">Reference proteome</keyword>
<dbReference type="Proteomes" id="UP000295472">
    <property type="component" value="Unassembled WGS sequence"/>
</dbReference>
<reference evidence="15 17" key="1">
    <citation type="submission" date="2016-10" db="EMBL/GenBank/DDBJ databases">
        <authorList>
            <person name="Varghese N."/>
            <person name="Submissions S."/>
        </authorList>
    </citation>
    <scope>NUCLEOTIDE SEQUENCE [LARGE SCALE GENOMIC DNA]</scope>
    <source>
        <strain evidence="9 21">WG10</strain>
        <strain evidence="10 17">WG2</strain>
        <strain evidence="12 15">WG5</strain>
    </source>
</reference>
<keyword evidence="3" id="KW-1003">Cell membrane</keyword>
<dbReference type="GeneID" id="57012241"/>
<accession>A0A1G6I4Y3</accession>
<evidence type="ECO:0000313" key="11">
    <source>
        <dbReference type="EMBL" id="SDI02551.1"/>
    </source>
</evidence>
<gene>
    <name evidence="13" type="ORF">BY453_10446</name>
    <name evidence="14" type="ORF">C7954_1087</name>
    <name evidence="8" type="ORF">C8C78_1035</name>
    <name evidence="9" type="ORF">SAMN04488597_101273</name>
    <name evidence="10" type="ORF">SAMN04488598_101147</name>
    <name evidence="12" type="ORF">SAMN04515652_101144</name>
    <name evidence="11" type="ORF">SAMN04515654_1015</name>
</gene>
<keyword evidence="7" id="KW-0653">Protein transport</keyword>
<dbReference type="InterPro" id="IPR003400">
    <property type="entry name" value="ExbD"/>
</dbReference>
<dbReference type="EMBL" id="SOAA01000004">
    <property type="protein sequence ID" value="TDS33660.1"/>
    <property type="molecule type" value="Genomic_DNA"/>
</dbReference>
<dbReference type="Proteomes" id="UP000198945">
    <property type="component" value="Unassembled WGS sequence"/>
</dbReference>
<evidence type="ECO:0000313" key="14">
    <source>
        <dbReference type="EMBL" id="TDX45317.1"/>
    </source>
</evidence>
<dbReference type="Pfam" id="PF02472">
    <property type="entry name" value="ExbD"/>
    <property type="match status" value="1"/>
</dbReference>
<dbReference type="OrthoDB" id="2111940at2"/>
<evidence type="ECO:0000256" key="5">
    <source>
        <dbReference type="ARBA" id="ARBA00022989"/>
    </source>
</evidence>
<name>A0A1G6I4Y3_9FIRM</name>
<keyword evidence="4 7" id="KW-0812">Transmembrane</keyword>
<dbReference type="EMBL" id="QICM01000003">
    <property type="protein sequence ID" value="PXV69298.1"/>
    <property type="molecule type" value="Genomic_DNA"/>
</dbReference>
<comment type="subcellular location">
    <subcellularLocation>
        <location evidence="1">Cell membrane</location>
        <topology evidence="1">Single-pass membrane protein</topology>
    </subcellularLocation>
    <subcellularLocation>
        <location evidence="7">Cell membrane</location>
        <topology evidence="7">Single-pass type II membrane protein</topology>
    </subcellularLocation>
</comment>
<reference evidence="13 20" key="4">
    <citation type="submission" date="2019-03" db="EMBL/GenBank/DDBJ databases">
        <title>Deep subsurface shale carbon reservoir microbial communities from Ohio and West Virginia, USA.</title>
        <authorList>
            <person name="Wrighton K."/>
        </authorList>
    </citation>
    <scope>NUCLEOTIDE SEQUENCE [LARGE SCALE GENOMIC DNA]</scope>
    <source>
        <strain evidence="13 20">UTICA-S4D12</strain>
    </source>
</reference>
<evidence type="ECO:0000313" key="16">
    <source>
        <dbReference type="Proteomes" id="UP000198945"/>
    </source>
</evidence>
<evidence type="ECO:0000313" key="9">
    <source>
        <dbReference type="EMBL" id="SDC01511.1"/>
    </source>
</evidence>
<evidence type="ECO:0000313" key="8">
    <source>
        <dbReference type="EMBL" id="PXV69298.1"/>
    </source>
</evidence>
<dbReference type="GO" id="GO:0015031">
    <property type="term" value="P:protein transport"/>
    <property type="evidence" value="ECO:0007669"/>
    <property type="project" value="UniProtKB-KW"/>
</dbReference>
<keyword evidence="6" id="KW-0472">Membrane</keyword>
<evidence type="ECO:0000256" key="3">
    <source>
        <dbReference type="ARBA" id="ARBA00022475"/>
    </source>
</evidence>
<evidence type="ECO:0000313" key="12">
    <source>
        <dbReference type="EMBL" id="SES61811.1"/>
    </source>
</evidence>
<dbReference type="EMBL" id="FNBJ01000001">
    <property type="protein sequence ID" value="SDE70168.1"/>
    <property type="molecule type" value="Genomic_DNA"/>
</dbReference>
<evidence type="ECO:0000313" key="18">
    <source>
        <dbReference type="Proteomes" id="UP000247389"/>
    </source>
</evidence>
<keyword evidence="5" id="KW-1133">Transmembrane helix</keyword>
<evidence type="ECO:0000313" key="19">
    <source>
        <dbReference type="Proteomes" id="UP000295472"/>
    </source>
</evidence>
<dbReference type="EMBL" id="FOHG01000001">
    <property type="protein sequence ID" value="SES61811.1"/>
    <property type="molecule type" value="Genomic_DNA"/>
</dbReference>
<dbReference type="GO" id="GO:0005886">
    <property type="term" value="C:plasma membrane"/>
    <property type="evidence" value="ECO:0007669"/>
    <property type="project" value="UniProtKB-SubCell"/>
</dbReference>
<dbReference type="PANTHER" id="PTHR30558">
    <property type="entry name" value="EXBD MEMBRANE COMPONENT OF PMF-DRIVEN MACROMOLECULE IMPORT SYSTEM"/>
    <property type="match status" value="1"/>
</dbReference>
<sequence>MSYQPKKKSSTLNLAPMIDIVFLLLIFFLVSSTLQGEEALYNITVPDSSIGKTKNVEMVNIFLDQNNKIYYNQKEYSRQDIDNLITDLNAEKNNKIKIYADKESNFEAVVFLIEKFKNKNFQNISFALREEN</sequence>
<proteinExistence type="inferred from homology"/>
<dbReference type="EMBL" id="SOEF01000008">
    <property type="protein sequence ID" value="TDX45317.1"/>
    <property type="molecule type" value="Genomic_DNA"/>
</dbReference>
<evidence type="ECO:0000256" key="4">
    <source>
        <dbReference type="ARBA" id="ARBA00022692"/>
    </source>
</evidence>
<dbReference type="Proteomes" id="UP000199519">
    <property type="component" value="Unassembled WGS sequence"/>
</dbReference>
<evidence type="ECO:0000256" key="6">
    <source>
        <dbReference type="ARBA" id="ARBA00023136"/>
    </source>
</evidence>
<evidence type="ECO:0000313" key="10">
    <source>
        <dbReference type="EMBL" id="SDE70168.1"/>
    </source>
</evidence>
<dbReference type="Gene3D" id="3.30.420.270">
    <property type="match status" value="1"/>
</dbReference>
<evidence type="ECO:0000313" key="15">
    <source>
        <dbReference type="Proteomes" id="UP000198612"/>
    </source>
</evidence>
<organism evidence="9 21">
    <name type="scientific">Halanaerobium congolense</name>
    <dbReference type="NCBI Taxonomy" id="54121"/>
    <lineage>
        <taxon>Bacteria</taxon>
        <taxon>Bacillati</taxon>
        <taxon>Bacillota</taxon>
        <taxon>Clostridia</taxon>
        <taxon>Halanaerobiales</taxon>
        <taxon>Halanaerobiaceae</taxon>
        <taxon>Halanaerobium</taxon>
    </lineage>
</organism>
<evidence type="ECO:0000313" key="20">
    <source>
        <dbReference type="Proteomes" id="UP000295758"/>
    </source>
</evidence>
<dbReference type="Proteomes" id="UP000295758">
    <property type="component" value="Unassembled WGS sequence"/>
</dbReference>
<evidence type="ECO:0000256" key="1">
    <source>
        <dbReference type="ARBA" id="ARBA00004162"/>
    </source>
</evidence>
<dbReference type="Proteomes" id="UP000198612">
    <property type="component" value="Unassembled WGS sequence"/>
</dbReference>
<evidence type="ECO:0000313" key="17">
    <source>
        <dbReference type="Proteomes" id="UP000199519"/>
    </source>
</evidence>
<dbReference type="EMBL" id="FMYT01000001">
    <property type="protein sequence ID" value="SDC01511.1"/>
    <property type="molecule type" value="Genomic_DNA"/>
</dbReference>